<dbReference type="EMBL" id="AYZD01000018">
    <property type="protein sequence ID" value="KRM95751.1"/>
    <property type="molecule type" value="Genomic_DNA"/>
</dbReference>
<sequence length="166" mass="18245">MGPLKINVVEYLLIALLSVGMVVIVFEAVHKSIYLNGNNPVRKSKIVQFIIGTIFFACIIGIFVAISMLTPPIWIIKLTYPGDVILMLTFVAIFLGWIIMGKKRELYSITPFVVLMAAVGILQRIPVLLAIVGSSNIKFLAAGAAIGGFLINIIWGRIEMKKIARD</sequence>
<dbReference type="RefSeq" id="WP_235809338.1">
    <property type="nucleotide sequence ID" value="NZ_AYZD01000018.1"/>
</dbReference>
<proteinExistence type="predicted"/>
<organism evidence="2 3">
    <name type="scientific">Liquorilactobacillus aquaticus DSM 21051</name>
    <dbReference type="NCBI Taxonomy" id="1423725"/>
    <lineage>
        <taxon>Bacteria</taxon>
        <taxon>Bacillati</taxon>
        <taxon>Bacillota</taxon>
        <taxon>Bacilli</taxon>
        <taxon>Lactobacillales</taxon>
        <taxon>Lactobacillaceae</taxon>
        <taxon>Liquorilactobacillus</taxon>
    </lineage>
</organism>
<feature type="transmembrane region" description="Helical" evidence="1">
    <location>
        <begin position="80"/>
        <end position="100"/>
    </location>
</feature>
<feature type="transmembrane region" description="Helical" evidence="1">
    <location>
        <begin position="112"/>
        <end position="133"/>
    </location>
</feature>
<keyword evidence="3" id="KW-1185">Reference proteome</keyword>
<dbReference type="AlphaFoldDB" id="A0A0R2CVM5"/>
<evidence type="ECO:0000313" key="3">
    <source>
        <dbReference type="Proteomes" id="UP000051015"/>
    </source>
</evidence>
<evidence type="ECO:0000313" key="2">
    <source>
        <dbReference type="EMBL" id="KRM95751.1"/>
    </source>
</evidence>
<accession>A0A0R2CVM5</accession>
<dbReference type="STRING" id="1423725.FC19_GL001228"/>
<dbReference type="PATRIC" id="fig|1423725.3.peg.1267"/>
<keyword evidence="1" id="KW-1133">Transmembrane helix</keyword>
<feature type="transmembrane region" description="Helical" evidence="1">
    <location>
        <begin position="49"/>
        <end position="74"/>
    </location>
</feature>
<feature type="transmembrane region" description="Helical" evidence="1">
    <location>
        <begin position="12"/>
        <end position="29"/>
    </location>
</feature>
<protein>
    <submittedName>
        <fullName evidence="2">Uncharacterized protein</fullName>
    </submittedName>
</protein>
<feature type="transmembrane region" description="Helical" evidence="1">
    <location>
        <begin position="139"/>
        <end position="158"/>
    </location>
</feature>
<keyword evidence="1" id="KW-0812">Transmembrane</keyword>
<name>A0A0R2CVM5_9LACO</name>
<gene>
    <name evidence="2" type="ORF">FC19_GL001228</name>
</gene>
<dbReference type="Proteomes" id="UP000051015">
    <property type="component" value="Unassembled WGS sequence"/>
</dbReference>
<keyword evidence="1" id="KW-0472">Membrane</keyword>
<reference evidence="2 3" key="1">
    <citation type="journal article" date="2015" name="Genome Announc.">
        <title>Expanding the biotechnology potential of lactobacilli through comparative genomics of 213 strains and associated genera.</title>
        <authorList>
            <person name="Sun Z."/>
            <person name="Harris H.M."/>
            <person name="McCann A."/>
            <person name="Guo C."/>
            <person name="Argimon S."/>
            <person name="Zhang W."/>
            <person name="Yang X."/>
            <person name="Jeffery I.B."/>
            <person name="Cooney J.C."/>
            <person name="Kagawa T.F."/>
            <person name="Liu W."/>
            <person name="Song Y."/>
            <person name="Salvetti E."/>
            <person name="Wrobel A."/>
            <person name="Rasinkangas P."/>
            <person name="Parkhill J."/>
            <person name="Rea M.C."/>
            <person name="O'Sullivan O."/>
            <person name="Ritari J."/>
            <person name="Douillard F.P."/>
            <person name="Paul Ross R."/>
            <person name="Yang R."/>
            <person name="Briner A.E."/>
            <person name="Felis G.E."/>
            <person name="de Vos W.M."/>
            <person name="Barrangou R."/>
            <person name="Klaenhammer T.R."/>
            <person name="Caufield P.W."/>
            <person name="Cui Y."/>
            <person name="Zhang H."/>
            <person name="O'Toole P.W."/>
        </authorList>
    </citation>
    <scope>NUCLEOTIDE SEQUENCE [LARGE SCALE GENOMIC DNA]</scope>
    <source>
        <strain evidence="2 3">DSM 21051</strain>
    </source>
</reference>
<evidence type="ECO:0000256" key="1">
    <source>
        <dbReference type="SAM" id="Phobius"/>
    </source>
</evidence>
<comment type="caution">
    <text evidence="2">The sequence shown here is derived from an EMBL/GenBank/DDBJ whole genome shotgun (WGS) entry which is preliminary data.</text>
</comment>